<gene>
    <name evidence="1" type="ORF">CS076_01725</name>
</gene>
<organism evidence="1 2">
    <name type="scientific">Pseudomonas prosekii</name>
    <dbReference type="NCBI Taxonomy" id="1148509"/>
    <lineage>
        <taxon>Bacteria</taxon>
        <taxon>Pseudomonadati</taxon>
        <taxon>Pseudomonadota</taxon>
        <taxon>Gammaproteobacteria</taxon>
        <taxon>Pseudomonadales</taxon>
        <taxon>Pseudomonadaceae</taxon>
        <taxon>Pseudomonas</taxon>
    </lineage>
</organism>
<evidence type="ECO:0000313" key="2">
    <source>
        <dbReference type="Proteomes" id="UP000282672"/>
    </source>
</evidence>
<comment type="caution">
    <text evidence="1">The sequence shown here is derived from an EMBL/GenBank/DDBJ whole genome shotgun (WGS) entry which is preliminary data.</text>
</comment>
<evidence type="ECO:0000313" key="1">
    <source>
        <dbReference type="EMBL" id="RLU14578.1"/>
    </source>
</evidence>
<sequence length="57" mass="6687">FATANTAATPLVDEAVRNDPDIYPLADVRQRLYADRSMSLKDMRQRTRLWTTFRSRQ</sequence>
<proteinExistence type="predicted"/>
<feature type="non-terminal residue" evidence="1">
    <location>
        <position position="1"/>
    </location>
</feature>
<protein>
    <submittedName>
        <fullName evidence="1">Spermidine/putrescine ABC transporter substrate-binding protein PotF</fullName>
    </submittedName>
</protein>
<accession>A0A3L8D424</accession>
<dbReference type="AlphaFoldDB" id="A0A3L8D424"/>
<dbReference type="Proteomes" id="UP000282672">
    <property type="component" value="Unassembled WGS sequence"/>
</dbReference>
<dbReference type="Gene3D" id="3.40.190.10">
    <property type="entry name" value="Periplasmic binding protein-like II"/>
    <property type="match status" value="2"/>
</dbReference>
<dbReference type="EMBL" id="PEGA01000001">
    <property type="protein sequence ID" value="RLU14578.1"/>
    <property type="molecule type" value="Genomic_DNA"/>
</dbReference>
<reference evidence="1 2" key="1">
    <citation type="journal article" date="2018" name="Front. Microbiol.">
        <title>Discovery of Phloeophagus Beetles as a Source of Pseudomonas Strains That Produce Potentially New Bioactive Substances and Description of Pseudomonas bohemica sp. nov.</title>
        <authorList>
            <person name="Saati-Santamaria Z."/>
            <person name="Lopez-Mondejar R."/>
            <person name="Jimenez-Gomez A."/>
            <person name="Diez-Mendez A."/>
            <person name="Vetrovsky T."/>
            <person name="Igual J.M."/>
            <person name="Velazquez E."/>
            <person name="Kolarik M."/>
            <person name="Rivas R."/>
            <person name="Garcia-Fraile P."/>
        </authorList>
    </citation>
    <scope>NUCLEOTIDE SEQUENCE [LARGE SCALE GENOMIC DNA]</scope>
    <source>
        <strain evidence="1 2">A2-NA12</strain>
    </source>
</reference>
<name>A0A3L8D424_9PSED</name>